<dbReference type="Gramene" id="AUR62013849-RA">
    <property type="protein sequence ID" value="AUR62013849-RA:cds"/>
    <property type="gene ID" value="AUR62013849"/>
</dbReference>
<dbReference type="Proteomes" id="UP000596660">
    <property type="component" value="Unplaced"/>
</dbReference>
<name>A0A803LIQ2_CHEQI</name>
<proteinExistence type="predicted"/>
<reference evidence="3" key="1">
    <citation type="journal article" date="2017" name="Nature">
        <title>The genome of Chenopodium quinoa.</title>
        <authorList>
            <person name="Jarvis D.E."/>
            <person name="Ho Y.S."/>
            <person name="Lightfoot D.J."/>
            <person name="Schmoeckel S.M."/>
            <person name="Li B."/>
            <person name="Borm T.J.A."/>
            <person name="Ohyanagi H."/>
            <person name="Mineta K."/>
            <person name="Michell C.T."/>
            <person name="Saber N."/>
            <person name="Kharbatia N.M."/>
            <person name="Rupper R.R."/>
            <person name="Sharp A.R."/>
            <person name="Dally N."/>
            <person name="Boughton B.A."/>
            <person name="Woo Y.H."/>
            <person name="Gao G."/>
            <person name="Schijlen E.G.W.M."/>
            <person name="Guo X."/>
            <person name="Momin A.A."/>
            <person name="Negrao S."/>
            <person name="Al-Babili S."/>
            <person name="Gehring C."/>
            <person name="Roessner U."/>
            <person name="Jung C."/>
            <person name="Murphy K."/>
            <person name="Arold S.T."/>
            <person name="Gojobori T."/>
            <person name="van der Linden C.G."/>
            <person name="van Loo E.N."/>
            <person name="Jellen E.N."/>
            <person name="Maughan P.J."/>
            <person name="Tester M."/>
        </authorList>
    </citation>
    <scope>NUCLEOTIDE SEQUENCE [LARGE SCALE GENOMIC DNA]</scope>
    <source>
        <strain evidence="3">cv. PI 614886</strain>
    </source>
</reference>
<reference evidence="3" key="2">
    <citation type="submission" date="2021-03" db="UniProtKB">
        <authorList>
            <consortium name="EnsemblPlants"/>
        </authorList>
    </citation>
    <scope>IDENTIFICATION</scope>
</reference>
<organism evidence="3 4">
    <name type="scientific">Chenopodium quinoa</name>
    <name type="common">Quinoa</name>
    <dbReference type="NCBI Taxonomy" id="63459"/>
    <lineage>
        <taxon>Eukaryota</taxon>
        <taxon>Viridiplantae</taxon>
        <taxon>Streptophyta</taxon>
        <taxon>Embryophyta</taxon>
        <taxon>Tracheophyta</taxon>
        <taxon>Spermatophyta</taxon>
        <taxon>Magnoliopsida</taxon>
        <taxon>eudicotyledons</taxon>
        <taxon>Gunneridae</taxon>
        <taxon>Pentapetalae</taxon>
        <taxon>Caryophyllales</taxon>
        <taxon>Chenopodiaceae</taxon>
        <taxon>Chenopodioideae</taxon>
        <taxon>Atripliceae</taxon>
        <taxon>Chenopodium</taxon>
    </lineage>
</organism>
<evidence type="ECO:0000256" key="1">
    <source>
        <dbReference type="ARBA" id="ARBA00004328"/>
    </source>
</evidence>
<sequence length="364" mass="40711">MAATTAKEAWSILETKYRGSEKPESKKLIISRNVIFDEGAQWQWNENNLEVPAAVIPPPSPDQGVGPSQSPTQSSASPSPSNNPRSPSRSPRSPSSSSSTPETNDLIYTGTDPRMIEEFKKAMIPVTGNPARLSDFEFAQASNGSQIVDSVGVLRNTLEFNRAGCYYAASMLRLFTKDAASWIKAQEHIKGNYKKFTGLRFDLGEFDIWGPSVDDLRKLYQTNSIYRRILGQIHYFVKGIEEGKQMTQMLFEQHLAFTGMHIVELFCRGCTGLKAARPDLLNALFHGGNQTILEQLEKILKEYMGSEDEAKKRETYKFARLYDPMMFSFLQTKNCADIVRILAHIDKLCGNVGSGDVMGLQLFP</sequence>
<evidence type="ECO:0000256" key="2">
    <source>
        <dbReference type="SAM" id="MobiDB-lite"/>
    </source>
</evidence>
<dbReference type="EnsemblPlants" id="AUR62013849-RA">
    <property type="protein sequence ID" value="AUR62013849-RA:cds"/>
    <property type="gene ID" value="AUR62013849"/>
</dbReference>
<feature type="compositionally biased region" description="Low complexity" evidence="2">
    <location>
        <begin position="67"/>
        <end position="101"/>
    </location>
</feature>
<protein>
    <submittedName>
        <fullName evidence="3">Uncharacterized protein</fullName>
    </submittedName>
</protein>
<dbReference type="Pfam" id="PF03216">
    <property type="entry name" value="Rhabdo_ncap_2"/>
    <property type="match status" value="1"/>
</dbReference>
<keyword evidence="4" id="KW-1185">Reference proteome</keyword>
<comment type="subcellular location">
    <subcellularLocation>
        <location evidence="1">Virion</location>
    </subcellularLocation>
</comment>
<dbReference type="InterPro" id="IPR004902">
    <property type="entry name" value="Rhabdo_ncap_2"/>
</dbReference>
<feature type="region of interest" description="Disordered" evidence="2">
    <location>
        <begin position="51"/>
        <end position="109"/>
    </location>
</feature>
<dbReference type="AlphaFoldDB" id="A0A803LIQ2"/>
<evidence type="ECO:0000313" key="4">
    <source>
        <dbReference type="Proteomes" id="UP000596660"/>
    </source>
</evidence>
<evidence type="ECO:0000313" key="3">
    <source>
        <dbReference type="EnsemblPlants" id="AUR62013849-RA:cds"/>
    </source>
</evidence>
<accession>A0A803LIQ2</accession>